<dbReference type="AlphaFoldDB" id="A0A7I7JV87"/>
<feature type="compositionally biased region" description="Basic and acidic residues" evidence="1">
    <location>
        <begin position="1"/>
        <end position="12"/>
    </location>
</feature>
<accession>A0A7I7JV87</accession>
<evidence type="ECO:0000313" key="3">
    <source>
        <dbReference type="Proteomes" id="UP000467006"/>
    </source>
</evidence>
<protein>
    <submittedName>
        <fullName evidence="2">Uncharacterized protein</fullName>
    </submittedName>
</protein>
<reference evidence="2 3" key="1">
    <citation type="journal article" date="2019" name="Emerg. Microbes Infect.">
        <title>Comprehensive subspecies identification of 175 nontuberculous mycobacteria species based on 7547 genomic profiles.</title>
        <authorList>
            <person name="Matsumoto Y."/>
            <person name="Kinjo T."/>
            <person name="Motooka D."/>
            <person name="Nabeya D."/>
            <person name="Jung N."/>
            <person name="Uechi K."/>
            <person name="Horii T."/>
            <person name="Iida T."/>
            <person name="Fujita J."/>
            <person name="Nakamura S."/>
        </authorList>
    </citation>
    <scope>NUCLEOTIDE SEQUENCE [LARGE SCALE GENOMIC DNA]</scope>
    <source>
        <strain evidence="2 3">JCM 6396</strain>
    </source>
</reference>
<organism evidence="2 3">
    <name type="scientific">Mycolicibacterium duvalii</name>
    <dbReference type="NCBI Taxonomy" id="39688"/>
    <lineage>
        <taxon>Bacteria</taxon>
        <taxon>Bacillati</taxon>
        <taxon>Actinomycetota</taxon>
        <taxon>Actinomycetes</taxon>
        <taxon>Mycobacteriales</taxon>
        <taxon>Mycobacteriaceae</taxon>
        <taxon>Mycolicibacterium</taxon>
    </lineage>
</organism>
<dbReference type="EMBL" id="AP022563">
    <property type="protein sequence ID" value="BBX15151.1"/>
    <property type="molecule type" value="Genomic_DNA"/>
</dbReference>
<evidence type="ECO:0000313" key="2">
    <source>
        <dbReference type="EMBL" id="BBX15151.1"/>
    </source>
</evidence>
<dbReference type="Proteomes" id="UP000467006">
    <property type="component" value="Chromosome"/>
</dbReference>
<proteinExistence type="predicted"/>
<dbReference type="KEGG" id="mdu:MDUV_00110"/>
<feature type="region of interest" description="Disordered" evidence="1">
    <location>
        <begin position="1"/>
        <end position="29"/>
    </location>
</feature>
<sequence length="212" mass="22696">MRGRAAERHEVADPVGGQVDDIDGAADGAVGGEHEYRVAAIGDVPDRRADRDHPAHPRCLGVDDHQLATLLIGDGDVDLLGARVDADGVDVGRRARADVDGSDAFRGGVDDRQFDPLPSGAAGVHPLAVRTDRERGDPGGQWIGRDHGPALHIDHRDGVMALRRDADVDALVGCDDRYRLAVDGDGCGRREGGRVEERHRVVGEVRHHHRAA</sequence>
<gene>
    <name evidence="2" type="ORF">MDUV_00110</name>
</gene>
<keyword evidence="3" id="KW-1185">Reference proteome</keyword>
<name>A0A7I7JV87_9MYCO</name>
<evidence type="ECO:0000256" key="1">
    <source>
        <dbReference type="SAM" id="MobiDB-lite"/>
    </source>
</evidence>